<gene>
    <name evidence="4" type="primary">cobC</name>
    <name evidence="4" type="ORF">I6U48_14180</name>
</gene>
<dbReference type="GO" id="GO:0043755">
    <property type="term" value="F:alpha-ribazole phosphatase activity"/>
    <property type="evidence" value="ECO:0007669"/>
    <property type="project" value="UniProtKB-UniRule"/>
</dbReference>
<dbReference type="SMART" id="SM00855">
    <property type="entry name" value="PGAM"/>
    <property type="match status" value="1"/>
</dbReference>
<protein>
    <recommendedName>
        <fullName evidence="2">Alpha-ribazole phosphatase</fullName>
        <ecNumber evidence="2">3.1.3.73</ecNumber>
    </recommendedName>
</protein>
<dbReference type="AlphaFoldDB" id="A0A949TY88"/>
<keyword evidence="1" id="KW-0378">Hydrolase</keyword>
<dbReference type="PANTHER" id="PTHR46517:SF1">
    <property type="entry name" value="FRUCTOSE-2,6-BISPHOSPHATASE TIGAR"/>
    <property type="match status" value="1"/>
</dbReference>
<comment type="caution">
    <text evidence="4">The sequence shown here is derived from an EMBL/GenBank/DDBJ whole genome shotgun (WGS) entry which is preliminary data.</text>
</comment>
<proteinExistence type="predicted"/>
<keyword evidence="5" id="KW-1185">Reference proteome</keyword>
<dbReference type="GO" id="GO:0004331">
    <property type="term" value="F:fructose-2,6-bisphosphate 2-phosphatase activity"/>
    <property type="evidence" value="ECO:0007669"/>
    <property type="project" value="TreeGrafter"/>
</dbReference>
<dbReference type="InterPro" id="IPR051695">
    <property type="entry name" value="Phosphoglycerate_Mutase"/>
</dbReference>
<evidence type="ECO:0000256" key="3">
    <source>
        <dbReference type="PIRSR" id="PIRSR613078-2"/>
    </source>
</evidence>
<dbReference type="PIRSF" id="PIRSF000709">
    <property type="entry name" value="6PFK_2-Ptase"/>
    <property type="match status" value="1"/>
</dbReference>
<reference evidence="4" key="1">
    <citation type="submission" date="2020-12" db="EMBL/GenBank/DDBJ databases">
        <title>Clostridium thailandense sp. nov., a novel acetogenic bacterium isolated from peat land soil in Thailand.</title>
        <authorList>
            <person name="Chaikitkaew S."/>
            <person name="Birkeland N.K."/>
        </authorList>
    </citation>
    <scope>NUCLEOTIDE SEQUENCE</scope>
    <source>
        <strain evidence="4">PL3</strain>
    </source>
</reference>
<dbReference type="GO" id="GO:0043456">
    <property type="term" value="P:regulation of pentose-phosphate shunt"/>
    <property type="evidence" value="ECO:0007669"/>
    <property type="project" value="TreeGrafter"/>
</dbReference>
<dbReference type="RefSeq" id="WP_218321119.1">
    <property type="nucleotide sequence ID" value="NZ_JAEEGC010000063.1"/>
</dbReference>
<dbReference type="GO" id="GO:0009236">
    <property type="term" value="P:cobalamin biosynthetic process"/>
    <property type="evidence" value="ECO:0007669"/>
    <property type="project" value="UniProtKB-UniRule"/>
</dbReference>
<evidence type="ECO:0000256" key="2">
    <source>
        <dbReference type="NCBIfam" id="TIGR03162"/>
    </source>
</evidence>
<dbReference type="InterPro" id="IPR013078">
    <property type="entry name" value="His_Pase_superF_clade-1"/>
</dbReference>
<evidence type="ECO:0000313" key="4">
    <source>
        <dbReference type="EMBL" id="MBV7274051.1"/>
    </source>
</evidence>
<dbReference type="CDD" id="cd07067">
    <property type="entry name" value="HP_PGM_like"/>
    <property type="match status" value="1"/>
</dbReference>
<organism evidence="4 5">
    <name type="scientific">Clostridium thailandense</name>
    <dbReference type="NCBI Taxonomy" id="2794346"/>
    <lineage>
        <taxon>Bacteria</taxon>
        <taxon>Bacillati</taxon>
        <taxon>Bacillota</taxon>
        <taxon>Clostridia</taxon>
        <taxon>Eubacteriales</taxon>
        <taxon>Clostridiaceae</taxon>
        <taxon>Clostridium</taxon>
    </lineage>
</organism>
<evidence type="ECO:0000313" key="5">
    <source>
        <dbReference type="Proteomes" id="UP000694308"/>
    </source>
</evidence>
<dbReference type="EC" id="3.1.3.73" evidence="2"/>
<name>A0A949TY88_9CLOT</name>
<sequence>MNRKIYLVRHGKIDTGNEKCYIGVTDIPLNEDGIMQAYKLKEFFVNIDIEKAYISPLTRCVQTADIILQDRNIERVLVRNLMEINMGKWEGKSFKCIKALFPEEFEKRGGSIDTYTPPEGESFKQVETRVLPTYRAIIENSKGNLLIVAHAGVNRVILSNILSRPLNSILELKQQYGCINELCYEDEYRTWSWKVIV</sequence>
<evidence type="ECO:0000256" key="1">
    <source>
        <dbReference type="ARBA" id="ARBA00022801"/>
    </source>
</evidence>
<dbReference type="InterPro" id="IPR017578">
    <property type="entry name" value="Ribazole_CobC"/>
</dbReference>
<dbReference type="PANTHER" id="PTHR46517">
    <property type="entry name" value="FRUCTOSE-2,6-BISPHOSPHATASE TIGAR"/>
    <property type="match status" value="1"/>
</dbReference>
<dbReference type="GO" id="GO:0045820">
    <property type="term" value="P:negative regulation of glycolytic process"/>
    <property type="evidence" value="ECO:0007669"/>
    <property type="project" value="TreeGrafter"/>
</dbReference>
<dbReference type="GO" id="GO:0005829">
    <property type="term" value="C:cytosol"/>
    <property type="evidence" value="ECO:0007669"/>
    <property type="project" value="TreeGrafter"/>
</dbReference>
<dbReference type="NCBIfam" id="TIGR03162">
    <property type="entry name" value="ribazole_cobC"/>
    <property type="match status" value="1"/>
</dbReference>
<dbReference type="Pfam" id="PF00300">
    <property type="entry name" value="His_Phos_1"/>
    <property type="match status" value="1"/>
</dbReference>
<accession>A0A949TY88</accession>
<feature type="binding site" evidence="3">
    <location>
        <position position="59"/>
    </location>
    <ligand>
        <name>substrate</name>
    </ligand>
</feature>
<dbReference type="Proteomes" id="UP000694308">
    <property type="component" value="Unassembled WGS sequence"/>
</dbReference>
<dbReference type="EMBL" id="JAEEGC010000063">
    <property type="protein sequence ID" value="MBV7274051.1"/>
    <property type="molecule type" value="Genomic_DNA"/>
</dbReference>